<reference evidence="1 2" key="1">
    <citation type="submission" date="2019-04" db="EMBL/GenBank/DDBJ databases">
        <title>Pedobacter sp. AR-2-6 sp. nov., isolated from Arctic soil.</title>
        <authorList>
            <person name="Dahal R.H."/>
            <person name="Kim D.-U."/>
        </authorList>
    </citation>
    <scope>NUCLEOTIDE SEQUENCE [LARGE SCALE GENOMIC DNA]</scope>
    <source>
        <strain evidence="1 2">AR-2-6</strain>
    </source>
</reference>
<organism evidence="1 2">
    <name type="scientific">Pedobacter cryotolerans</name>
    <dbReference type="NCBI Taxonomy" id="2571270"/>
    <lineage>
        <taxon>Bacteria</taxon>
        <taxon>Pseudomonadati</taxon>
        <taxon>Bacteroidota</taxon>
        <taxon>Sphingobacteriia</taxon>
        <taxon>Sphingobacteriales</taxon>
        <taxon>Sphingobacteriaceae</taxon>
        <taxon>Pedobacter</taxon>
    </lineage>
</organism>
<keyword evidence="2" id="KW-1185">Reference proteome</keyword>
<name>A0A4U1CEJ5_9SPHI</name>
<protein>
    <submittedName>
        <fullName evidence="1">Uncharacterized protein</fullName>
    </submittedName>
</protein>
<comment type="caution">
    <text evidence="1">The sequence shown here is derived from an EMBL/GenBank/DDBJ whole genome shotgun (WGS) entry which is preliminary data.</text>
</comment>
<dbReference type="AlphaFoldDB" id="A0A4U1CEJ5"/>
<sequence>MIALVPGNILRIPSFDFENGAETRDKYLIVIAIANEKALFLRVLTTSKVKVPEDKMMHGCRNEPENGLHYFMFEKDRCMGSLNAQEFSFPLHTFVLFRNNIKEVETVPFIQKYEQTAELVCEMHDTEFLRLKKCIKQNGRMADRSAKRSFPDVFEIV</sequence>
<dbReference type="Proteomes" id="UP000310477">
    <property type="component" value="Unassembled WGS sequence"/>
</dbReference>
<accession>A0A4U1CEJ5</accession>
<evidence type="ECO:0000313" key="2">
    <source>
        <dbReference type="Proteomes" id="UP000310477"/>
    </source>
</evidence>
<proteinExistence type="predicted"/>
<gene>
    <name evidence="1" type="ORF">FA045_04995</name>
</gene>
<dbReference type="EMBL" id="SWBO01000002">
    <property type="protein sequence ID" value="TKC02634.1"/>
    <property type="molecule type" value="Genomic_DNA"/>
</dbReference>
<dbReference type="RefSeq" id="WP_136875088.1">
    <property type="nucleotide sequence ID" value="NZ_SWBO01000002.1"/>
</dbReference>
<dbReference type="OrthoDB" id="1350056at2"/>
<evidence type="ECO:0000313" key="1">
    <source>
        <dbReference type="EMBL" id="TKC02634.1"/>
    </source>
</evidence>